<dbReference type="SUPFAM" id="SSF144052">
    <property type="entry name" value="Thermophilic metalloprotease-like"/>
    <property type="match status" value="1"/>
</dbReference>
<evidence type="ECO:0000256" key="5">
    <source>
        <dbReference type="ARBA" id="ARBA00022438"/>
    </source>
</evidence>
<dbReference type="RefSeq" id="WP_000244053.1">
    <property type="nucleotide sequence ID" value="NZ_CAXOLC010000002.1"/>
</dbReference>
<comment type="similarity">
    <text evidence="4">Belongs to the peptidase M29 family.</text>
</comment>
<dbReference type="InterPro" id="IPR052170">
    <property type="entry name" value="M29_Exopeptidase"/>
</dbReference>
<sequence length="413" mass="45621">MVLQDFDNLLKKYAQLIISQGLNVQKGHTLALTIDVEQVHLARLLTEAAYEKGASEVIVDYTDDFITRQRLLHASDEVLTNVPQYTVDKSLALLNKKASRLVVKSSNPNAFATVDPKRLSETTRATAIALEEQSRAIQANKVSWNVAAAAGREWAALVFPELKTSDQQVDALWDTIFKLNRIYEDDPIAAWDAHEAKLLEKATRLNQEQFDALHYTAPGTDLTLGMPKNHIWEAAGSLNAQGETFIANMPTEEIFSAPDYRRADGYVTSTKPLSYAGVIIENMMFTFKDGKIINVTAEKGQETIQRLIEENDGARSLGEVALVPHKTPISLSGLIFFNTLFDENASNHLAIGSAYAFNVEGGTEMTSQELDEAGLNRSSTHVDFMIGSEQMDIDGIRADGTAVPIFRNGEWAI</sequence>
<proteinExistence type="inferred from homology"/>
<dbReference type="PANTHER" id="PTHR34448">
    <property type="entry name" value="AMINOPEPTIDASE"/>
    <property type="match status" value="1"/>
</dbReference>
<evidence type="ECO:0000256" key="9">
    <source>
        <dbReference type="ARBA" id="ARBA00023049"/>
    </source>
</evidence>
<name>A0A0H1GN60_STRAG</name>
<dbReference type="GO" id="GO:0046872">
    <property type="term" value="F:metal ion binding"/>
    <property type="evidence" value="ECO:0007669"/>
    <property type="project" value="UniProtKB-KW"/>
</dbReference>
<evidence type="ECO:0000313" key="10">
    <source>
        <dbReference type="EMBL" id="RDY74242.1"/>
    </source>
</evidence>
<dbReference type="GO" id="GO:0006508">
    <property type="term" value="P:proteolysis"/>
    <property type="evidence" value="ECO:0007669"/>
    <property type="project" value="UniProtKB-KW"/>
</dbReference>
<evidence type="ECO:0000256" key="8">
    <source>
        <dbReference type="ARBA" id="ARBA00022801"/>
    </source>
</evidence>
<evidence type="ECO:0000256" key="7">
    <source>
        <dbReference type="ARBA" id="ARBA00022723"/>
    </source>
</evidence>
<dbReference type="Gene3D" id="3.40.1830.10">
    <property type="entry name" value="Thermophilic metalloprotease (M29)"/>
    <property type="match status" value="1"/>
</dbReference>
<comment type="caution">
    <text evidence="10">The sequence shown here is derived from an EMBL/GenBank/DDBJ whole genome shotgun (WGS) entry which is preliminary data.</text>
</comment>
<evidence type="ECO:0000256" key="4">
    <source>
        <dbReference type="ARBA" id="ARBA00008236"/>
    </source>
</evidence>
<evidence type="ECO:0000313" key="11">
    <source>
        <dbReference type="Proteomes" id="UP000256718"/>
    </source>
</evidence>
<comment type="cofactor">
    <cofactor evidence="2">
        <name>Mg(2+)</name>
        <dbReference type="ChEBI" id="CHEBI:18420"/>
    </cofactor>
</comment>
<gene>
    <name evidence="10" type="ORF">C4618_13315</name>
</gene>
<protein>
    <submittedName>
        <fullName evidence="10">Aminopeptidase</fullName>
    </submittedName>
</protein>
<comment type="cofactor">
    <cofactor evidence="3">
        <name>Zn(2+)</name>
        <dbReference type="ChEBI" id="CHEBI:29105"/>
    </cofactor>
</comment>
<evidence type="ECO:0000256" key="1">
    <source>
        <dbReference type="ARBA" id="ARBA00001941"/>
    </source>
</evidence>
<keyword evidence="5 10" id="KW-0031">Aminopeptidase</keyword>
<organism evidence="10 11">
    <name type="scientific">Streptococcus agalactiae</name>
    <dbReference type="NCBI Taxonomy" id="1311"/>
    <lineage>
        <taxon>Bacteria</taxon>
        <taxon>Bacillati</taxon>
        <taxon>Bacillota</taxon>
        <taxon>Bacilli</taxon>
        <taxon>Lactobacillales</taxon>
        <taxon>Streptococcaceae</taxon>
        <taxon>Streptococcus</taxon>
    </lineage>
</organism>
<keyword evidence="8" id="KW-0378">Hydrolase</keyword>
<dbReference type="Proteomes" id="UP000256718">
    <property type="component" value="Unassembled WGS sequence"/>
</dbReference>
<dbReference type="Pfam" id="PF02073">
    <property type="entry name" value="Peptidase_M29"/>
    <property type="match status" value="1"/>
</dbReference>
<dbReference type="InterPro" id="IPR000787">
    <property type="entry name" value="Peptidase_M29"/>
</dbReference>
<evidence type="ECO:0000256" key="6">
    <source>
        <dbReference type="ARBA" id="ARBA00022670"/>
    </source>
</evidence>
<evidence type="ECO:0000256" key="2">
    <source>
        <dbReference type="ARBA" id="ARBA00001946"/>
    </source>
</evidence>
<keyword evidence="9" id="KW-0482">Metalloprotease</keyword>
<dbReference type="EMBL" id="QHGZ01000260">
    <property type="protein sequence ID" value="RDY74242.1"/>
    <property type="molecule type" value="Genomic_DNA"/>
</dbReference>
<keyword evidence="6" id="KW-0645">Protease</keyword>
<reference evidence="10 11" key="1">
    <citation type="journal article" date="2018" name="Emerg. Microbes Infect.">
        <title>Phenotypic and molecular analysis of nontypeable Group B streptococci: identification of cps2a and hybrid cps2a/cps5 Group B streptococcal capsule gene clusters.</title>
        <authorList>
            <person name="Alhhazmi A."/>
            <person name="Tyrrell G.J."/>
        </authorList>
    </citation>
    <scope>NUCLEOTIDE SEQUENCE [LARGE SCALE GENOMIC DNA]</scope>
    <source>
        <strain evidence="10 11">PLGBS17</strain>
    </source>
</reference>
<evidence type="ECO:0000256" key="3">
    <source>
        <dbReference type="ARBA" id="ARBA00001947"/>
    </source>
</evidence>
<dbReference type="PRINTS" id="PR00919">
    <property type="entry name" value="THERMOPTASE"/>
</dbReference>
<dbReference type="InterPro" id="IPR035097">
    <property type="entry name" value="M29_N-terminal"/>
</dbReference>
<keyword evidence="7" id="KW-0479">Metal-binding</keyword>
<accession>A0A0H1GN60</accession>
<dbReference type="AlphaFoldDB" id="A0A0H1GN60"/>
<comment type="cofactor">
    <cofactor evidence="1">
        <name>Co(2+)</name>
        <dbReference type="ChEBI" id="CHEBI:48828"/>
    </cofactor>
</comment>
<dbReference type="PANTHER" id="PTHR34448:SF3">
    <property type="entry name" value="AMINOPEPTIDASE AMPS"/>
    <property type="match status" value="1"/>
</dbReference>
<dbReference type="GO" id="GO:0008237">
    <property type="term" value="F:metallopeptidase activity"/>
    <property type="evidence" value="ECO:0007669"/>
    <property type="project" value="UniProtKB-KW"/>
</dbReference>
<dbReference type="GO" id="GO:0004177">
    <property type="term" value="F:aminopeptidase activity"/>
    <property type="evidence" value="ECO:0007669"/>
    <property type="project" value="UniProtKB-KW"/>
</dbReference>